<evidence type="ECO:0000256" key="5">
    <source>
        <dbReference type="ARBA" id="ARBA00022827"/>
    </source>
</evidence>
<comment type="cofactor">
    <cofactor evidence="1">
        <name>FAD</name>
        <dbReference type="ChEBI" id="CHEBI:57692"/>
    </cofactor>
</comment>
<keyword evidence="4" id="KW-0285">Flavoprotein</keyword>
<dbReference type="GO" id="GO:0110142">
    <property type="term" value="C:ubiquinone biosynthesis complex"/>
    <property type="evidence" value="ECO:0007669"/>
    <property type="project" value="UniProtKB-ARBA"/>
</dbReference>
<evidence type="ECO:0000313" key="10">
    <source>
        <dbReference type="EMBL" id="TDY04292.1"/>
    </source>
</evidence>
<sequence length="397" mass="44416">MSRDYDLIIVGGSMVGASLACALADTPLRIALLDAKRFEADWPADGFDLRVSAITRASEAFLQQLDAWPGDHAERVSPFREMHVWDATGDGVIHFDSAELGEATLGHIVENRVLIKTLHRQIDAAKNIDYLAPVAPTAIEFDDKQARLLLEDGEPLTAKLLVGADGGNSWVRRQAGISVRGWDYDQAALVTWVKTEQFHQETAWQRFLPDGPLAFLPLSEGYSSIVWSTSPQHARQLQQLDEAPFRQELAASFGHTLGEIEDSGPRAVFPLRFFETEHYIRPRLTLVGDAAHTIHPLAGQGVNLGFADAQSLAQVIREAQQRQQDIGSQPVLRRYERWRRADNRAMLIAMDSFKRLFGSQWGPLRWLRNTGLNLTDRLGPLKQIIMRQAMGSPPDRD</sequence>
<dbReference type="Proteomes" id="UP000294914">
    <property type="component" value="Unassembled WGS sequence"/>
</dbReference>
<comment type="subunit">
    <text evidence="8">Component of the Ubi complex metabolon, which regroups five ubiquinone biosynthesis proteins (UbiE, UbiF, UbiG, UbiH and UbiI) and two accessory factors (UbiK and the lipid-binding protein UbiJ).</text>
</comment>
<dbReference type="AlphaFoldDB" id="A0A4R8ITB9"/>
<dbReference type="PANTHER" id="PTHR43876">
    <property type="entry name" value="UBIQUINONE BIOSYNTHESIS MONOOXYGENASE COQ6, MITOCHONDRIAL"/>
    <property type="match status" value="1"/>
</dbReference>
<evidence type="ECO:0000313" key="11">
    <source>
        <dbReference type="Proteomes" id="UP000294914"/>
    </source>
</evidence>
<comment type="pathway">
    <text evidence="2">Cofactor biosynthesis; ubiquinone biosynthesis.</text>
</comment>
<dbReference type="InterPro" id="IPR002938">
    <property type="entry name" value="FAD-bd"/>
</dbReference>
<evidence type="ECO:0000256" key="8">
    <source>
        <dbReference type="ARBA" id="ARBA00065734"/>
    </source>
</evidence>
<dbReference type="Gene3D" id="3.50.50.60">
    <property type="entry name" value="FAD/NAD(P)-binding domain"/>
    <property type="match status" value="2"/>
</dbReference>
<dbReference type="EMBL" id="SOQX01000001">
    <property type="protein sequence ID" value="TDY04292.1"/>
    <property type="molecule type" value="Genomic_DNA"/>
</dbReference>
<dbReference type="RefSeq" id="WP_134081078.1">
    <property type="nucleotide sequence ID" value="NZ_SOQX01000001.1"/>
</dbReference>
<evidence type="ECO:0000256" key="2">
    <source>
        <dbReference type="ARBA" id="ARBA00004749"/>
    </source>
</evidence>
<dbReference type="GO" id="GO:0071949">
    <property type="term" value="F:FAD binding"/>
    <property type="evidence" value="ECO:0007669"/>
    <property type="project" value="InterPro"/>
</dbReference>
<evidence type="ECO:0000259" key="9">
    <source>
        <dbReference type="Pfam" id="PF01494"/>
    </source>
</evidence>
<dbReference type="GO" id="GO:0004497">
    <property type="term" value="F:monooxygenase activity"/>
    <property type="evidence" value="ECO:0007669"/>
    <property type="project" value="UniProtKB-KW"/>
</dbReference>
<dbReference type="NCBIfam" id="TIGR01988">
    <property type="entry name" value="Ubi-OHases"/>
    <property type="match status" value="1"/>
</dbReference>
<comment type="caution">
    <text evidence="10">The sequence shown here is derived from an EMBL/GenBank/DDBJ whole genome shotgun (WGS) entry which is preliminary data.</text>
</comment>
<protein>
    <submittedName>
        <fullName evidence="10">2-octaprenyl-6-methoxyphenol hydroxylase /2-octaprenyl-3-methyl-6-methoxy-1,4-benzoquinol hydroxylase</fullName>
    </submittedName>
</protein>
<dbReference type="SUPFAM" id="SSF51905">
    <property type="entry name" value="FAD/NAD(P)-binding domain"/>
    <property type="match status" value="1"/>
</dbReference>
<dbReference type="PROSITE" id="PS51257">
    <property type="entry name" value="PROKAR_LIPOPROTEIN"/>
    <property type="match status" value="1"/>
</dbReference>
<dbReference type="PANTHER" id="PTHR43876:SF7">
    <property type="entry name" value="UBIQUINONE BIOSYNTHESIS MONOOXYGENASE COQ6, MITOCHONDRIAL"/>
    <property type="match status" value="1"/>
</dbReference>
<feature type="domain" description="FAD-binding" evidence="9">
    <location>
        <begin position="146"/>
        <end position="341"/>
    </location>
</feature>
<comment type="similarity">
    <text evidence="3">Belongs to the UbiH/COQ6 family.</text>
</comment>
<evidence type="ECO:0000256" key="6">
    <source>
        <dbReference type="ARBA" id="ARBA00023002"/>
    </source>
</evidence>
<dbReference type="FunFam" id="3.50.50.60:FF:000021">
    <property type="entry name" value="Ubiquinone biosynthesis monooxygenase COQ6"/>
    <property type="match status" value="1"/>
</dbReference>
<dbReference type="UniPathway" id="UPA00232"/>
<evidence type="ECO:0000256" key="4">
    <source>
        <dbReference type="ARBA" id="ARBA00022630"/>
    </source>
</evidence>
<dbReference type="InterPro" id="IPR051205">
    <property type="entry name" value="UbiH/COQ6_monooxygenase"/>
</dbReference>
<evidence type="ECO:0000256" key="1">
    <source>
        <dbReference type="ARBA" id="ARBA00001974"/>
    </source>
</evidence>
<dbReference type="Pfam" id="PF01494">
    <property type="entry name" value="FAD_binding_3"/>
    <property type="match status" value="1"/>
</dbReference>
<dbReference type="GO" id="GO:0006744">
    <property type="term" value="P:ubiquinone biosynthetic process"/>
    <property type="evidence" value="ECO:0007669"/>
    <property type="project" value="UniProtKB-UniPathway"/>
</dbReference>
<dbReference type="InterPro" id="IPR036188">
    <property type="entry name" value="FAD/NAD-bd_sf"/>
</dbReference>
<keyword evidence="6" id="KW-0560">Oxidoreductase</keyword>
<accession>A0A4R8ITB9</accession>
<keyword evidence="5" id="KW-0274">FAD</keyword>
<keyword evidence="7" id="KW-0503">Monooxygenase</keyword>
<gene>
    <name evidence="10" type="ORF">EDC23_0667</name>
</gene>
<proteinExistence type="inferred from homology"/>
<organism evidence="10 11">
    <name type="scientific">Thiohalophilus thiocyanatoxydans</name>
    <dbReference type="NCBI Taxonomy" id="381308"/>
    <lineage>
        <taxon>Bacteria</taxon>
        <taxon>Pseudomonadati</taxon>
        <taxon>Pseudomonadota</taxon>
        <taxon>Gammaproteobacteria</taxon>
        <taxon>Thiohalomonadales</taxon>
        <taxon>Thiohalophilaceae</taxon>
        <taxon>Thiohalophilus</taxon>
    </lineage>
</organism>
<dbReference type="InterPro" id="IPR018168">
    <property type="entry name" value="Ubi_Hdrlase_CS"/>
</dbReference>
<dbReference type="PRINTS" id="PR00420">
    <property type="entry name" value="RNGMNOXGNASE"/>
</dbReference>
<keyword evidence="11" id="KW-1185">Reference proteome</keyword>
<name>A0A4R8ITB9_9GAMM</name>
<evidence type="ECO:0000256" key="7">
    <source>
        <dbReference type="ARBA" id="ARBA00023033"/>
    </source>
</evidence>
<evidence type="ECO:0000256" key="3">
    <source>
        <dbReference type="ARBA" id="ARBA00005349"/>
    </source>
</evidence>
<dbReference type="PROSITE" id="PS01304">
    <property type="entry name" value="UBIH"/>
    <property type="match status" value="1"/>
</dbReference>
<dbReference type="OrthoDB" id="9769565at2"/>
<dbReference type="GO" id="GO:0016705">
    <property type="term" value="F:oxidoreductase activity, acting on paired donors, with incorporation or reduction of molecular oxygen"/>
    <property type="evidence" value="ECO:0007669"/>
    <property type="project" value="InterPro"/>
</dbReference>
<dbReference type="InterPro" id="IPR010971">
    <property type="entry name" value="UbiH/COQ6"/>
</dbReference>
<reference evidence="10 11" key="1">
    <citation type="submission" date="2019-03" db="EMBL/GenBank/DDBJ databases">
        <title>Genomic Encyclopedia of Type Strains, Phase IV (KMG-IV): sequencing the most valuable type-strain genomes for metagenomic binning, comparative biology and taxonomic classification.</title>
        <authorList>
            <person name="Goeker M."/>
        </authorList>
    </citation>
    <scope>NUCLEOTIDE SEQUENCE [LARGE SCALE GENOMIC DNA]</scope>
    <source>
        <strain evidence="10 11">DSM 16326</strain>
    </source>
</reference>